<dbReference type="EMBL" id="PDLM01000018">
    <property type="protein sequence ID" value="RDW58084.1"/>
    <property type="molecule type" value="Genomic_DNA"/>
</dbReference>
<evidence type="ECO:0000313" key="1">
    <source>
        <dbReference type="EMBL" id="RDW58084.1"/>
    </source>
</evidence>
<keyword evidence="2" id="KW-1185">Reference proteome</keyword>
<organism evidence="1 2">
    <name type="scientific">Coleophoma cylindrospora</name>
    <dbReference type="NCBI Taxonomy" id="1849047"/>
    <lineage>
        <taxon>Eukaryota</taxon>
        <taxon>Fungi</taxon>
        <taxon>Dikarya</taxon>
        <taxon>Ascomycota</taxon>
        <taxon>Pezizomycotina</taxon>
        <taxon>Leotiomycetes</taxon>
        <taxon>Helotiales</taxon>
        <taxon>Dermateaceae</taxon>
        <taxon>Coleophoma</taxon>
    </lineage>
</organism>
<dbReference type="OrthoDB" id="62952at2759"/>
<sequence length="259" mass="29223">MIYTLLLVNEGSIPICSPSYKRRKTRLSQRVYFNARGCCSRIEEAEPNHGAILRVNKQVHREASRLFYSHNSFLVGTGRWGCSAQVNVHGLKSMIKRVPTEFLACVKHLQVILYIRILPKEGGKGYSLGTLTDAGYVHTICETITRNLTGLVTLDIFTARDIERREPKNQAEMYKRGIYPLTSEATMAHLTKSFQLLSKHNSLKYLAVYDNAMFGLAGVFLGKRLRDSFVGSPIVARLSTRFLAGHQREHGDRTTSKDS</sequence>
<dbReference type="AlphaFoldDB" id="A0A3D8Q9F4"/>
<evidence type="ECO:0000313" key="2">
    <source>
        <dbReference type="Proteomes" id="UP000256645"/>
    </source>
</evidence>
<accession>A0A3D8Q9F4</accession>
<gene>
    <name evidence="1" type="ORF">BP6252_13495</name>
</gene>
<reference evidence="1 2" key="1">
    <citation type="journal article" date="2018" name="IMA Fungus">
        <title>IMA Genome-F 9: Draft genome sequence of Annulohypoxylon stygium, Aspergillus mulundensis, Berkeleyomyces basicola (syn. Thielaviopsis basicola), Ceratocystis smalleyi, two Cercospora beticola strains, Coleophoma cylindrospora, Fusarium fracticaudum, Phialophora cf. hyalina, and Morchella septimelata.</title>
        <authorList>
            <person name="Wingfield B.D."/>
            <person name="Bills G.F."/>
            <person name="Dong Y."/>
            <person name="Huang W."/>
            <person name="Nel W.J."/>
            <person name="Swalarsk-Parry B.S."/>
            <person name="Vaghefi N."/>
            <person name="Wilken P.M."/>
            <person name="An Z."/>
            <person name="de Beer Z.W."/>
            <person name="De Vos L."/>
            <person name="Chen L."/>
            <person name="Duong T.A."/>
            <person name="Gao Y."/>
            <person name="Hammerbacher A."/>
            <person name="Kikkert J.R."/>
            <person name="Li Y."/>
            <person name="Li H."/>
            <person name="Li K."/>
            <person name="Li Q."/>
            <person name="Liu X."/>
            <person name="Ma X."/>
            <person name="Naidoo K."/>
            <person name="Pethybridge S.J."/>
            <person name="Sun J."/>
            <person name="Steenkamp E.T."/>
            <person name="van der Nest M.A."/>
            <person name="van Wyk S."/>
            <person name="Wingfield M.J."/>
            <person name="Xiong C."/>
            <person name="Yue Q."/>
            <person name="Zhang X."/>
        </authorList>
    </citation>
    <scope>NUCLEOTIDE SEQUENCE [LARGE SCALE GENOMIC DNA]</scope>
    <source>
        <strain evidence="1 2">BP6252</strain>
    </source>
</reference>
<dbReference type="Proteomes" id="UP000256645">
    <property type="component" value="Unassembled WGS sequence"/>
</dbReference>
<proteinExistence type="predicted"/>
<protein>
    <submittedName>
        <fullName evidence="1">Uncharacterized protein</fullName>
    </submittedName>
</protein>
<comment type="caution">
    <text evidence="1">The sequence shown here is derived from an EMBL/GenBank/DDBJ whole genome shotgun (WGS) entry which is preliminary data.</text>
</comment>
<name>A0A3D8Q9F4_9HELO</name>